<dbReference type="SUPFAM" id="SSF54768">
    <property type="entry name" value="dsRNA-binding domain-like"/>
    <property type="match status" value="1"/>
</dbReference>
<dbReference type="AlphaFoldDB" id="A0A316YY25"/>
<dbReference type="EMBL" id="KZ819634">
    <property type="protein sequence ID" value="PWN93654.1"/>
    <property type="molecule type" value="Genomic_DNA"/>
</dbReference>
<feature type="compositionally biased region" description="Basic and acidic residues" evidence="1">
    <location>
        <begin position="19"/>
        <end position="34"/>
    </location>
</feature>
<dbReference type="RefSeq" id="XP_025380852.1">
    <property type="nucleotide sequence ID" value="XM_025523382.1"/>
</dbReference>
<sequence>MRDGKMSVSDGLQADEAMDVGHDDGASEGDAKAEASIDKLLRETMGAEALTAYLARTVHASATPSPPSGQFLSAGRPSPTTPPHNIPNSDGSSPSKRVRELMHKLEMPGSDPEQTNKMMTNDGGGFPNKRHLSPGTPSSEQSVHTLATDAASKMSSSASAVARPEEPALVNLRGRGRGKNKSVMVLRDDKSYVAQLFELAQSQGWPPPRFTSEPESFAPKGQVLLHRVSCVLKDDKYIAQRATSTIKGGKEQVALDILRSLISPS</sequence>
<feature type="compositionally biased region" description="Polar residues" evidence="1">
    <location>
        <begin position="86"/>
        <end position="95"/>
    </location>
</feature>
<name>A0A316YY25_9BASI</name>
<gene>
    <name evidence="2" type="ORF">FA10DRAFT_277418</name>
</gene>
<evidence type="ECO:0000256" key="1">
    <source>
        <dbReference type="SAM" id="MobiDB-lite"/>
    </source>
</evidence>
<dbReference type="Gene3D" id="3.30.160.20">
    <property type="match status" value="1"/>
</dbReference>
<dbReference type="GeneID" id="37045298"/>
<feature type="region of interest" description="Disordered" evidence="1">
    <location>
        <begin position="1"/>
        <end position="34"/>
    </location>
</feature>
<protein>
    <submittedName>
        <fullName evidence="2">Uncharacterized protein</fullName>
    </submittedName>
</protein>
<evidence type="ECO:0000313" key="3">
    <source>
        <dbReference type="Proteomes" id="UP000245768"/>
    </source>
</evidence>
<feature type="region of interest" description="Disordered" evidence="1">
    <location>
        <begin position="61"/>
        <end position="143"/>
    </location>
</feature>
<feature type="compositionally biased region" description="Polar residues" evidence="1">
    <location>
        <begin position="61"/>
        <end position="71"/>
    </location>
</feature>
<accession>A0A316YY25</accession>
<dbReference type="InParanoid" id="A0A316YY25"/>
<proteinExistence type="predicted"/>
<dbReference type="Proteomes" id="UP000245768">
    <property type="component" value="Unassembled WGS sequence"/>
</dbReference>
<organism evidence="2 3">
    <name type="scientific">Acaromyces ingoldii</name>
    <dbReference type="NCBI Taxonomy" id="215250"/>
    <lineage>
        <taxon>Eukaryota</taxon>
        <taxon>Fungi</taxon>
        <taxon>Dikarya</taxon>
        <taxon>Basidiomycota</taxon>
        <taxon>Ustilaginomycotina</taxon>
        <taxon>Exobasidiomycetes</taxon>
        <taxon>Exobasidiales</taxon>
        <taxon>Cryptobasidiaceae</taxon>
        <taxon>Acaromyces</taxon>
    </lineage>
</organism>
<keyword evidence="3" id="KW-1185">Reference proteome</keyword>
<feature type="compositionally biased region" description="Basic and acidic residues" evidence="1">
    <location>
        <begin position="97"/>
        <end position="106"/>
    </location>
</feature>
<reference evidence="2 3" key="1">
    <citation type="journal article" date="2018" name="Mol. Biol. Evol.">
        <title>Broad Genomic Sampling Reveals a Smut Pathogenic Ancestry of the Fungal Clade Ustilaginomycotina.</title>
        <authorList>
            <person name="Kijpornyongpan T."/>
            <person name="Mondo S.J."/>
            <person name="Barry K."/>
            <person name="Sandor L."/>
            <person name="Lee J."/>
            <person name="Lipzen A."/>
            <person name="Pangilinan J."/>
            <person name="LaButti K."/>
            <person name="Hainaut M."/>
            <person name="Henrissat B."/>
            <person name="Grigoriev I.V."/>
            <person name="Spatafora J.W."/>
            <person name="Aime M.C."/>
        </authorList>
    </citation>
    <scope>NUCLEOTIDE SEQUENCE [LARGE SCALE GENOMIC DNA]</scope>
    <source>
        <strain evidence="2 3">MCA 4198</strain>
    </source>
</reference>
<evidence type="ECO:0000313" key="2">
    <source>
        <dbReference type="EMBL" id="PWN93654.1"/>
    </source>
</evidence>